<evidence type="ECO:0000313" key="1">
    <source>
        <dbReference type="EMBL" id="KAK1492126.1"/>
    </source>
</evidence>
<organism evidence="1 2">
    <name type="scientific">Colletotrichum cuscutae</name>
    <dbReference type="NCBI Taxonomy" id="1209917"/>
    <lineage>
        <taxon>Eukaryota</taxon>
        <taxon>Fungi</taxon>
        <taxon>Dikarya</taxon>
        <taxon>Ascomycota</taxon>
        <taxon>Pezizomycotina</taxon>
        <taxon>Sordariomycetes</taxon>
        <taxon>Hypocreomycetidae</taxon>
        <taxon>Glomerellales</taxon>
        <taxon>Glomerellaceae</taxon>
        <taxon>Colletotrichum</taxon>
        <taxon>Colletotrichum acutatum species complex</taxon>
    </lineage>
</organism>
<reference evidence="1" key="1">
    <citation type="submission" date="2016-11" db="EMBL/GenBank/DDBJ databases">
        <title>The genome sequence of Colletotrichum cuscutae.</title>
        <authorList>
            <person name="Baroncelli R."/>
        </authorList>
    </citation>
    <scope>NUCLEOTIDE SEQUENCE</scope>
    <source>
        <strain evidence="1">IMI 304802</strain>
    </source>
</reference>
<accession>A0AAI9YA09</accession>
<dbReference type="AlphaFoldDB" id="A0AAI9YA09"/>
<gene>
    <name evidence="1" type="ORF">CCUS01_14087</name>
</gene>
<protein>
    <submittedName>
        <fullName evidence="1">Uncharacterized protein</fullName>
    </submittedName>
</protein>
<dbReference type="Proteomes" id="UP001239213">
    <property type="component" value="Unassembled WGS sequence"/>
</dbReference>
<evidence type="ECO:0000313" key="2">
    <source>
        <dbReference type="Proteomes" id="UP001239213"/>
    </source>
</evidence>
<sequence length="145" mass="16552">MEQENEVKPFTDIRDVLYHWIQNDGATKNNGLSSYTNLRVTREDGVYDGNTQRSDLVLEGSGIRTIIELKCERGDVPSPKWIVDEVIKDTGKLQQTLKDKFRPVICYAVGIAATKNADKEIQNDFNASRIPRTGFYCKDSKIYLF</sequence>
<name>A0AAI9YA09_9PEZI</name>
<dbReference type="EMBL" id="MPDP01000031">
    <property type="protein sequence ID" value="KAK1492126.1"/>
    <property type="molecule type" value="Genomic_DNA"/>
</dbReference>
<proteinExistence type="predicted"/>
<comment type="caution">
    <text evidence="1">The sequence shown here is derived from an EMBL/GenBank/DDBJ whole genome shotgun (WGS) entry which is preliminary data.</text>
</comment>
<keyword evidence="2" id="KW-1185">Reference proteome</keyword>